<evidence type="ECO:0000256" key="2">
    <source>
        <dbReference type="ARBA" id="ARBA00023295"/>
    </source>
</evidence>
<dbReference type="RefSeq" id="WP_051622149.1">
    <property type="nucleotide sequence ID" value="NZ_FOXF01000088.1"/>
</dbReference>
<dbReference type="InterPro" id="IPR017853">
    <property type="entry name" value="GH"/>
</dbReference>
<proteinExistence type="predicted"/>
<dbReference type="GO" id="GO:0016052">
    <property type="term" value="P:carbohydrate catabolic process"/>
    <property type="evidence" value="ECO:0007669"/>
    <property type="project" value="InterPro"/>
</dbReference>
<dbReference type="InterPro" id="IPR002252">
    <property type="entry name" value="Glyco_hydro_36"/>
</dbReference>
<dbReference type="OrthoDB" id="9758822at2"/>
<evidence type="ECO:0000313" key="4">
    <source>
        <dbReference type="Proteomes" id="UP000243745"/>
    </source>
</evidence>
<accession>A0A662ZKE4</accession>
<name>A0A662ZKE4_9GAMM</name>
<dbReference type="GO" id="GO:0004557">
    <property type="term" value="F:alpha-galactosidase activity"/>
    <property type="evidence" value="ECO:0007669"/>
    <property type="project" value="InterPro"/>
</dbReference>
<dbReference type="PANTHER" id="PTHR43053">
    <property type="entry name" value="GLYCOSIDASE FAMILY 31"/>
    <property type="match status" value="1"/>
</dbReference>
<dbReference type="SUPFAM" id="SSF51445">
    <property type="entry name" value="(Trans)glycosidases"/>
    <property type="match status" value="1"/>
</dbReference>
<dbReference type="EMBL" id="FOXF01000088">
    <property type="protein sequence ID" value="SFP79959.1"/>
    <property type="molecule type" value="Genomic_DNA"/>
</dbReference>
<dbReference type="AlphaFoldDB" id="A0A662ZKE4"/>
<keyword evidence="1" id="KW-0378">Hydrolase</keyword>
<dbReference type="Proteomes" id="UP000243745">
    <property type="component" value="Unassembled WGS sequence"/>
</dbReference>
<dbReference type="Pfam" id="PF02065">
    <property type="entry name" value="Melibiase"/>
    <property type="match status" value="1"/>
</dbReference>
<reference evidence="3 4" key="1">
    <citation type="submission" date="2016-10" db="EMBL/GenBank/DDBJ databases">
        <authorList>
            <person name="Varghese N."/>
            <person name="Submissions S."/>
        </authorList>
    </citation>
    <scope>NUCLEOTIDE SEQUENCE [LARGE SCALE GENOMIC DNA]</scope>
    <source>
        <strain evidence="3 4">DSM 1361</strain>
    </source>
</reference>
<protein>
    <submittedName>
        <fullName evidence="3">Alpha-galactosidase</fullName>
    </submittedName>
</protein>
<evidence type="ECO:0000256" key="1">
    <source>
        <dbReference type="ARBA" id="ARBA00022801"/>
    </source>
</evidence>
<evidence type="ECO:0000313" key="3">
    <source>
        <dbReference type="EMBL" id="SFP79959.1"/>
    </source>
</evidence>
<organism evidence="3 4">
    <name type="scientific">Ruminobacter amylophilus</name>
    <dbReference type="NCBI Taxonomy" id="867"/>
    <lineage>
        <taxon>Bacteria</taxon>
        <taxon>Pseudomonadati</taxon>
        <taxon>Pseudomonadota</taxon>
        <taxon>Gammaproteobacteria</taxon>
        <taxon>Aeromonadales</taxon>
        <taxon>Succinivibrionaceae</taxon>
        <taxon>Ruminobacter</taxon>
    </lineage>
</organism>
<dbReference type="PANTHER" id="PTHR43053:SF3">
    <property type="entry name" value="ALPHA-GALACTOSIDASE C-RELATED"/>
    <property type="match status" value="1"/>
</dbReference>
<keyword evidence="4" id="KW-1185">Reference proteome</keyword>
<keyword evidence="2" id="KW-0326">Glycosidase</keyword>
<dbReference type="InterPro" id="IPR013785">
    <property type="entry name" value="Aldolase_TIM"/>
</dbReference>
<sequence>MNNIIEDISDILSDNNFSFDIDNNEFIFDEFNVKQSELVLFKTKVTDPNTPFYAEGFQMLCCYSGTFANPTCIARCPDNSSVYRITNDLGYTTVYNYIAYKSNNSWILVGFSTCNKFQGFFRVYPDGTLEAVMDTENFKGYSSLENLVIIEDTSLFAIKCKFAKYINNNLSIQIPNKTPTGWCSWYSYYADVNEQLVIQNLNELKNFDSLDYLLIDDGYQNHMGDWLDFSASKFSLGLEELVHKINNTGKKAAIWIAPFICSTESSIFKNHQDWLVKDKNGNPLCSSTVTYEGWREAPWYMLDFSNPEVCEYIYNVVTFFYKKLNITYFKLDALYWGAIKGSYFKYNQTRIQNYRKCLEIFRKATDNKAYILGCNAPMWPSIGLVHGMRCADDVERNKQRYTLNFHVLLHRLWMSRMLWHVDPDCICIKDITNQSCSPEIYNYHFSGMQLFTDIIMLGDPLSSYSEEDKLKIEKLILSAKTINIEEQSDDLKQVVFTTNDQKFRITFDLVNHSCDVVKI</sequence>
<dbReference type="Gene3D" id="3.20.20.70">
    <property type="entry name" value="Aldolase class I"/>
    <property type="match status" value="1"/>
</dbReference>
<dbReference type="InterPro" id="IPR050985">
    <property type="entry name" value="Alpha-glycosidase_related"/>
</dbReference>
<gene>
    <name evidence="3" type="ORF">SAMN02910344_02326</name>
</gene>
<dbReference type="CDD" id="cd14791">
    <property type="entry name" value="GH36"/>
    <property type="match status" value="1"/>
</dbReference>